<proteinExistence type="predicted"/>
<evidence type="ECO:0000256" key="1">
    <source>
        <dbReference type="SAM" id="MobiDB-lite"/>
    </source>
</evidence>
<accession>A0A067QM71</accession>
<name>A0A067QM71_ZOONE</name>
<dbReference type="Proteomes" id="UP000027135">
    <property type="component" value="Unassembled WGS sequence"/>
</dbReference>
<dbReference type="EMBL" id="KK853156">
    <property type="protein sequence ID" value="KDR10511.1"/>
    <property type="molecule type" value="Genomic_DNA"/>
</dbReference>
<dbReference type="AlphaFoldDB" id="A0A067QM71"/>
<organism evidence="2 3">
    <name type="scientific">Zootermopsis nevadensis</name>
    <name type="common">Dampwood termite</name>
    <dbReference type="NCBI Taxonomy" id="136037"/>
    <lineage>
        <taxon>Eukaryota</taxon>
        <taxon>Metazoa</taxon>
        <taxon>Ecdysozoa</taxon>
        <taxon>Arthropoda</taxon>
        <taxon>Hexapoda</taxon>
        <taxon>Insecta</taxon>
        <taxon>Pterygota</taxon>
        <taxon>Neoptera</taxon>
        <taxon>Polyneoptera</taxon>
        <taxon>Dictyoptera</taxon>
        <taxon>Blattodea</taxon>
        <taxon>Blattoidea</taxon>
        <taxon>Termitoidae</taxon>
        <taxon>Termopsidae</taxon>
        <taxon>Zootermopsis</taxon>
    </lineage>
</organism>
<gene>
    <name evidence="2" type="ORF">L798_15501</name>
</gene>
<reference evidence="2 3" key="1">
    <citation type="journal article" date="2014" name="Nat. Commun.">
        <title>Molecular traces of alternative social organization in a termite genome.</title>
        <authorList>
            <person name="Terrapon N."/>
            <person name="Li C."/>
            <person name="Robertson H.M."/>
            <person name="Ji L."/>
            <person name="Meng X."/>
            <person name="Booth W."/>
            <person name="Chen Z."/>
            <person name="Childers C.P."/>
            <person name="Glastad K.M."/>
            <person name="Gokhale K."/>
            <person name="Gowin J."/>
            <person name="Gronenberg W."/>
            <person name="Hermansen R.A."/>
            <person name="Hu H."/>
            <person name="Hunt B.G."/>
            <person name="Huylmans A.K."/>
            <person name="Khalil S.M."/>
            <person name="Mitchell R.D."/>
            <person name="Munoz-Torres M.C."/>
            <person name="Mustard J.A."/>
            <person name="Pan H."/>
            <person name="Reese J.T."/>
            <person name="Scharf M.E."/>
            <person name="Sun F."/>
            <person name="Vogel H."/>
            <person name="Xiao J."/>
            <person name="Yang W."/>
            <person name="Yang Z."/>
            <person name="Yang Z."/>
            <person name="Zhou J."/>
            <person name="Zhu J."/>
            <person name="Brent C.S."/>
            <person name="Elsik C.G."/>
            <person name="Goodisman M.A."/>
            <person name="Liberles D.A."/>
            <person name="Roe R.M."/>
            <person name="Vargo E.L."/>
            <person name="Vilcinskas A."/>
            <person name="Wang J."/>
            <person name="Bornberg-Bauer E."/>
            <person name="Korb J."/>
            <person name="Zhang G."/>
            <person name="Liebig J."/>
        </authorList>
    </citation>
    <scope>NUCLEOTIDE SEQUENCE [LARGE SCALE GENOMIC DNA]</scope>
    <source>
        <tissue evidence="2">Whole organism</tissue>
    </source>
</reference>
<protein>
    <submittedName>
        <fullName evidence="2">Uncharacterized protein</fullName>
    </submittedName>
</protein>
<feature type="region of interest" description="Disordered" evidence="1">
    <location>
        <begin position="1"/>
        <end position="49"/>
    </location>
</feature>
<dbReference type="InParanoid" id="A0A067QM71"/>
<evidence type="ECO:0000313" key="2">
    <source>
        <dbReference type="EMBL" id="KDR10511.1"/>
    </source>
</evidence>
<keyword evidence="3" id="KW-1185">Reference proteome</keyword>
<evidence type="ECO:0000313" key="3">
    <source>
        <dbReference type="Proteomes" id="UP000027135"/>
    </source>
</evidence>
<sequence>MTQSYQPGSPAVSVGMLGQVGQPPPPPALPWCDVRNQTPSGGAAQSDAVPARSLRLSAARLEHRNLWFVWMFRIDFITSQQWTQPLTSFSLHGTTWHSPLRLPHVLVS</sequence>